<feature type="transmembrane region" description="Helical" evidence="1">
    <location>
        <begin position="40"/>
        <end position="56"/>
    </location>
</feature>
<dbReference type="EMBL" id="JAINUG010000727">
    <property type="protein sequence ID" value="KAJ8362212.1"/>
    <property type="molecule type" value="Genomic_DNA"/>
</dbReference>
<comment type="caution">
    <text evidence="2">The sequence shown here is derived from an EMBL/GenBank/DDBJ whole genome shotgun (WGS) entry which is preliminary data.</text>
</comment>
<protein>
    <submittedName>
        <fullName evidence="2">Uncharacterized protein</fullName>
    </submittedName>
</protein>
<proteinExistence type="predicted"/>
<keyword evidence="1" id="KW-0472">Membrane</keyword>
<reference evidence="2" key="1">
    <citation type="journal article" date="2023" name="Science">
        <title>Genome structures resolve the early diversification of teleost fishes.</title>
        <authorList>
            <person name="Parey E."/>
            <person name="Louis A."/>
            <person name="Montfort J."/>
            <person name="Bouchez O."/>
            <person name="Roques C."/>
            <person name="Iampietro C."/>
            <person name="Lluch J."/>
            <person name="Castinel A."/>
            <person name="Donnadieu C."/>
            <person name="Desvignes T."/>
            <person name="Floi Bucao C."/>
            <person name="Jouanno E."/>
            <person name="Wen M."/>
            <person name="Mejri S."/>
            <person name="Dirks R."/>
            <person name="Jansen H."/>
            <person name="Henkel C."/>
            <person name="Chen W.J."/>
            <person name="Zahm M."/>
            <person name="Cabau C."/>
            <person name="Klopp C."/>
            <person name="Thompson A.W."/>
            <person name="Robinson-Rechavi M."/>
            <person name="Braasch I."/>
            <person name="Lecointre G."/>
            <person name="Bobe J."/>
            <person name="Postlethwait J.H."/>
            <person name="Berthelot C."/>
            <person name="Roest Crollius H."/>
            <person name="Guiguen Y."/>
        </authorList>
    </citation>
    <scope>NUCLEOTIDE SEQUENCE</scope>
    <source>
        <strain evidence="2">NC1722</strain>
    </source>
</reference>
<dbReference type="AlphaFoldDB" id="A0AAD7R481"/>
<dbReference type="Proteomes" id="UP001221898">
    <property type="component" value="Unassembled WGS sequence"/>
</dbReference>
<organism evidence="2 3">
    <name type="scientific">Aldrovandia affinis</name>
    <dbReference type="NCBI Taxonomy" id="143900"/>
    <lineage>
        <taxon>Eukaryota</taxon>
        <taxon>Metazoa</taxon>
        <taxon>Chordata</taxon>
        <taxon>Craniata</taxon>
        <taxon>Vertebrata</taxon>
        <taxon>Euteleostomi</taxon>
        <taxon>Actinopterygii</taxon>
        <taxon>Neopterygii</taxon>
        <taxon>Teleostei</taxon>
        <taxon>Notacanthiformes</taxon>
        <taxon>Halosauridae</taxon>
        <taxon>Aldrovandia</taxon>
    </lineage>
</organism>
<keyword evidence="3" id="KW-1185">Reference proteome</keyword>
<gene>
    <name evidence="2" type="ORF">AAFF_G00388710</name>
</gene>
<evidence type="ECO:0000256" key="1">
    <source>
        <dbReference type="SAM" id="Phobius"/>
    </source>
</evidence>
<keyword evidence="1" id="KW-1133">Transmembrane helix</keyword>
<evidence type="ECO:0000313" key="3">
    <source>
        <dbReference type="Proteomes" id="UP001221898"/>
    </source>
</evidence>
<evidence type="ECO:0000313" key="2">
    <source>
        <dbReference type="EMBL" id="KAJ8362212.1"/>
    </source>
</evidence>
<sequence>MGCAAHPSAPLVCTGPASSCRRNSATAPGLPASAQSWPPLRLWMELIALLLVLFKLRNCKFQRRLHATWDQVSKATKEPADLQTGCVGGCPACEESLTDEGALCTR</sequence>
<accession>A0AAD7R481</accession>
<name>A0AAD7R481_9TELE</name>
<keyword evidence="1" id="KW-0812">Transmembrane</keyword>